<dbReference type="AlphaFoldDB" id="A0A212F869"/>
<keyword evidence="3" id="KW-1185">Reference proteome</keyword>
<dbReference type="KEGG" id="dpl:KGM_210193"/>
<feature type="compositionally biased region" description="Basic and acidic residues" evidence="1">
    <location>
        <begin position="339"/>
        <end position="354"/>
    </location>
</feature>
<feature type="region of interest" description="Disordered" evidence="1">
    <location>
        <begin position="331"/>
        <end position="395"/>
    </location>
</feature>
<reference evidence="2 3" key="1">
    <citation type="journal article" date="2011" name="Cell">
        <title>The monarch butterfly genome yields insights into long-distance migration.</title>
        <authorList>
            <person name="Zhan S."/>
            <person name="Merlin C."/>
            <person name="Boore J.L."/>
            <person name="Reppert S.M."/>
        </authorList>
    </citation>
    <scope>NUCLEOTIDE SEQUENCE [LARGE SCALE GENOMIC DNA]</scope>
    <source>
        <strain evidence="2">F-2</strain>
    </source>
</reference>
<evidence type="ECO:0000256" key="1">
    <source>
        <dbReference type="SAM" id="MobiDB-lite"/>
    </source>
</evidence>
<dbReference type="EMBL" id="AGBW02009784">
    <property type="protein sequence ID" value="OWR49923.1"/>
    <property type="molecule type" value="Genomic_DNA"/>
</dbReference>
<organism evidence="2 3">
    <name type="scientific">Danaus plexippus plexippus</name>
    <dbReference type="NCBI Taxonomy" id="278856"/>
    <lineage>
        <taxon>Eukaryota</taxon>
        <taxon>Metazoa</taxon>
        <taxon>Ecdysozoa</taxon>
        <taxon>Arthropoda</taxon>
        <taxon>Hexapoda</taxon>
        <taxon>Insecta</taxon>
        <taxon>Pterygota</taxon>
        <taxon>Neoptera</taxon>
        <taxon>Endopterygota</taxon>
        <taxon>Lepidoptera</taxon>
        <taxon>Glossata</taxon>
        <taxon>Ditrysia</taxon>
        <taxon>Papilionoidea</taxon>
        <taxon>Nymphalidae</taxon>
        <taxon>Danainae</taxon>
        <taxon>Danaini</taxon>
        <taxon>Danaina</taxon>
        <taxon>Danaus</taxon>
        <taxon>Danaus</taxon>
    </lineage>
</organism>
<protein>
    <submittedName>
        <fullName evidence="2">Uncharacterized protein</fullName>
    </submittedName>
</protein>
<evidence type="ECO:0000313" key="3">
    <source>
        <dbReference type="Proteomes" id="UP000007151"/>
    </source>
</evidence>
<name>A0A212F869_DANPL</name>
<dbReference type="InParanoid" id="A0A212F869"/>
<feature type="region of interest" description="Disordered" evidence="1">
    <location>
        <begin position="298"/>
        <end position="317"/>
    </location>
</feature>
<evidence type="ECO:0000313" key="2">
    <source>
        <dbReference type="EMBL" id="OWR49923.1"/>
    </source>
</evidence>
<gene>
    <name evidence="2" type="ORF">KGM_210193</name>
</gene>
<sequence>MYMENVVKEEVMDEVEEDADEAAPQMMVNYPSEMADMQVVQAKMTPVPVQDNMRGVPVPSHPGYYQPVQNYQYVPYRVVSIGYTHGSYLDTDDVHSNGCLILREQPVQHLQPQLYQQMTEDQKQMTPSPHSENTFRIDPSYPYLADFNNACGACDPTQARGYNVQYQPESVMYPNVLMQPVQQYPYQEQMQVPWQNVAPAAPKVVMHDVYPIVYPSVYPNVYPPYNIVYPQVLPQYPIQQFQDRRKKRYDREAEIAMRIQQIKQQVTDTDYIHIECFRVVRQTDVVMLQVDMMDGDRGRNSGGGILGNAPGRVGADDSQLTTAARAIVNSIRNMQAKNPYHESRRSPPRPEQRRRAAGPVYRQMSPGAWCRSPAPMPQTFSQPRRPHPDNRNARR</sequence>
<dbReference type="Proteomes" id="UP000007151">
    <property type="component" value="Unassembled WGS sequence"/>
</dbReference>
<proteinExistence type="predicted"/>
<accession>A0A212F869</accession>
<comment type="caution">
    <text evidence="2">The sequence shown here is derived from an EMBL/GenBank/DDBJ whole genome shotgun (WGS) entry which is preliminary data.</text>
</comment>
<feature type="compositionally biased region" description="Basic and acidic residues" evidence="1">
    <location>
        <begin position="386"/>
        <end position="395"/>
    </location>
</feature>